<keyword evidence="4" id="KW-1185">Reference proteome</keyword>
<dbReference type="OrthoDB" id="2967834at2"/>
<evidence type="ECO:0000313" key="4">
    <source>
        <dbReference type="Proteomes" id="UP000199427"/>
    </source>
</evidence>
<evidence type="ECO:0000256" key="1">
    <source>
        <dbReference type="ARBA" id="ARBA00004241"/>
    </source>
</evidence>
<sequence length="163" mass="18625">MKNNRGMTLIELLATLSLTFMVGSVIFSVTMSTIHHYQQSEIQSQVNSDLNRFISNLTDIHQTYKKYTITRIDSSTYVVELPEEKNYTFKGSVEKYDLYIGKRIIEDGEVISNTKLTDGDSFEVSNIENLDLLIEVTDITNRRFKPVTISTSISQIIGVKDRD</sequence>
<dbReference type="RefSeq" id="WP_091773584.1">
    <property type="nucleotide sequence ID" value="NZ_FOES01000015.1"/>
</dbReference>
<dbReference type="InterPro" id="IPR012902">
    <property type="entry name" value="N_methyl_site"/>
</dbReference>
<comment type="subcellular location">
    <subcellularLocation>
        <location evidence="1">Cell surface</location>
    </subcellularLocation>
</comment>
<dbReference type="AlphaFoldDB" id="A0A1H9GHF4"/>
<proteinExistence type="predicted"/>
<evidence type="ECO:0000313" key="3">
    <source>
        <dbReference type="EMBL" id="SEQ49469.1"/>
    </source>
</evidence>
<gene>
    <name evidence="3" type="ORF">SAMN05216362_11542</name>
</gene>
<dbReference type="Proteomes" id="UP000199427">
    <property type="component" value="Unassembled WGS sequence"/>
</dbReference>
<accession>A0A1H9GHF4</accession>
<organism evidence="3 4">
    <name type="scientific">Piscibacillus halophilus</name>
    <dbReference type="NCBI Taxonomy" id="571933"/>
    <lineage>
        <taxon>Bacteria</taxon>
        <taxon>Bacillati</taxon>
        <taxon>Bacillota</taxon>
        <taxon>Bacilli</taxon>
        <taxon>Bacillales</taxon>
        <taxon>Bacillaceae</taxon>
        <taxon>Piscibacillus</taxon>
    </lineage>
</organism>
<dbReference type="NCBIfam" id="TIGR02532">
    <property type="entry name" value="IV_pilin_GFxxxE"/>
    <property type="match status" value="1"/>
</dbReference>
<evidence type="ECO:0000256" key="2">
    <source>
        <dbReference type="ARBA" id="ARBA00023287"/>
    </source>
</evidence>
<keyword evidence="2" id="KW-0178">Competence</keyword>
<dbReference type="GO" id="GO:0009986">
    <property type="term" value="C:cell surface"/>
    <property type="evidence" value="ECO:0007669"/>
    <property type="project" value="UniProtKB-SubCell"/>
</dbReference>
<protein>
    <submittedName>
        <fullName evidence="3">Prepilin-type N-terminal cleavage/methylation domain-containing protein</fullName>
    </submittedName>
</protein>
<dbReference type="PROSITE" id="PS00409">
    <property type="entry name" value="PROKAR_NTER_METHYL"/>
    <property type="match status" value="1"/>
</dbReference>
<reference evidence="3 4" key="1">
    <citation type="submission" date="2016-10" db="EMBL/GenBank/DDBJ databases">
        <authorList>
            <person name="de Groot N.N."/>
        </authorList>
    </citation>
    <scope>NUCLEOTIDE SEQUENCE [LARGE SCALE GENOMIC DNA]</scope>
    <source>
        <strain evidence="3 4">DSM 21633</strain>
    </source>
</reference>
<dbReference type="EMBL" id="FOES01000015">
    <property type="protein sequence ID" value="SEQ49469.1"/>
    <property type="molecule type" value="Genomic_DNA"/>
</dbReference>
<dbReference type="GO" id="GO:0030420">
    <property type="term" value="P:establishment of competence for transformation"/>
    <property type="evidence" value="ECO:0007669"/>
    <property type="project" value="UniProtKB-KW"/>
</dbReference>
<dbReference type="STRING" id="571933.SAMN05216362_11542"/>
<name>A0A1H9GHF4_9BACI</name>